<dbReference type="SUPFAM" id="SSF50129">
    <property type="entry name" value="GroES-like"/>
    <property type="match status" value="1"/>
</dbReference>
<evidence type="ECO:0000313" key="2">
    <source>
        <dbReference type="EMBL" id="KIV81881.1"/>
    </source>
</evidence>
<dbReference type="STRING" id="1016849.A0A0D1X2R5"/>
<dbReference type="EMBL" id="KN846952">
    <property type="protein sequence ID" value="KIV81881.1"/>
    <property type="molecule type" value="Genomic_DNA"/>
</dbReference>
<dbReference type="PANTHER" id="PTHR11695">
    <property type="entry name" value="ALCOHOL DEHYDROGENASE RELATED"/>
    <property type="match status" value="1"/>
</dbReference>
<dbReference type="OrthoDB" id="3509362at2759"/>
<reference evidence="2 3" key="1">
    <citation type="submission" date="2015-01" db="EMBL/GenBank/DDBJ databases">
        <title>The Genome Sequence of Exophiala sideris CBS121828.</title>
        <authorList>
            <consortium name="The Broad Institute Genomics Platform"/>
            <person name="Cuomo C."/>
            <person name="de Hoog S."/>
            <person name="Gorbushina A."/>
            <person name="Stielow B."/>
            <person name="Teixiera M."/>
            <person name="Abouelleil A."/>
            <person name="Chapman S.B."/>
            <person name="Priest M."/>
            <person name="Young S.K."/>
            <person name="Wortman J."/>
            <person name="Nusbaum C."/>
            <person name="Birren B."/>
        </authorList>
    </citation>
    <scope>NUCLEOTIDE SEQUENCE [LARGE SCALE GENOMIC DNA]</scope>
    <source>
        <strain evidence="2 3">CBS 121828</strain>
    </source>
</reference>
<proteinExistence type="predicted"/>
<dbReference type="Gene3D" id="3.40.50.720">
    <property type="entry name" value="NAD(P)-binding Rossmann-like Domain"/>
    <property type="match status" value="1"/>
</dbReference>
<dbReference type="Gene3D" id="3.90.180.10">
    <property type="entry name" value="Medium-chain alcohol dehydrogenases, catalytic domain"/>
    <property type="match status" value="1"/>
</dbReference>
<dbReference type="HOGENOM" id="CLU_026673_3_3_1"/>
<evidence type="ECO:0000313" key="3">
    <source>
        <dbReference type="Proteomes" id="UP000053599"/>
    </source>
</evidence>
<dbReference type="Pfam" id="PF08240">
    <property type="entry name" value="ADH_N"/>
    <property type="match status" value="1"/>
</dbReference>
<organism evidence="2 3">
    <name type="scientific">Exophiala sideris</name>
    <dbReference type="NCBI Taxonomy" id="1016849"/>
    <lineage>
        <taxon>Eukaryota</taxon>
        <taxon>Fungi</taxon>
        <taxon>Dikarya</taxon>
        <taxon>Ascomycota</taxon>
        <taxon>Pezizomycotina</taxon>
        <taxon>Eurotiomycetes</taxon>
        <taxon>Chaetothyriomycetidae</taxon>
        <taxon>Chaetothyriales</taxon>
        <taxon>Herpotrichiellaceae</taxon>
        <taxon>Exophiala</taxon>
    </lineage>
</organism>
<evidence type="ECO:0000259" key="1">
    <source>
        <dbReference type="SMART" id="SM00829"/>
    </source>
</evidence>
<dbReference type="Pfam" id="PF13602">
    <property type="entry name" value="ADH_zinc_N_2"/>
    <property type="match status" value="1"/>
</dbReference>
<dbReference type="CDD" id="cd08267">
    <property type="entry name" value="MDR1"/>
    <property type="match status" value="1"/>
</dbReference>
<dbReference type="InterPro" id="IPR050700">
    <property type="entry name" value="YIM1/Zinc_Alcohol_DH_Fams"/>
</dbReference>
<sequence length="353" mass="38387">MTTMRGWVFRSRGTPAQVLKLEDDLPRPTASSLGAHDVLVKVKYSSLFQAMAMLMTQIPHINSKPWIPEATFSGVIEAVGNQVSRLKVQEEVSGGMPPNVLFKYGGTLAEYIIVPEQFVVRKPDNLSFEGAGGIALHVPTAQQFVEIAKLKKGSRVLVTGASSGTGSIVVQVARDVVGDDGLVVGTCSSGNARMVEELGVHKVIDYTKYPILHEYLAEQYDSEPFDAIIDIVGGDWDLYKKCESYLKPDGVFIFVGDMSMVRGEANILAVLRMVLRIGVASKLPVMLGGVPRRCLLHQGQINGATLQKAAAYIAEGKVKPVTDRVVEMEDVLKGYERVFSGRAKGKVIAHIQD</sequence>
<dbReference type="SUPFAM" id="SSF51735">
    <property type="entry name" value="NAD(P)-binding Rossmann-fold domains"/>
    <property type="match status" value="1"/>
</dbReference>
<gene>
    <name evidence="2" type="ORF">PV11_04031</name>
</gene>
<dbReference type="InterPro" id="IPR011032">
    <property type="entry name" value="GroES-like_sf"/>
</dbReference>
<dbReference type="AlphaFoldDB" id="A0A0D1X2R5"/>
<name>A0A0D1X2R5_9EURO</name>
<dbReference type="InterPro" id="IPR020843">
    <property type="entry name" value="ER"/>
</dbReference>
<protein>
    <recommendedName>
        <fullName evidence="1">Enoyl reductase (ER) domain-containing protein</fullName>
    </recommendedName>
</protein>
<dbReference type="InterPro" id="IPR013154">
    <property type="entry name" value="ADH-like_N"/>
</dbReference>
<dbReference type="InterPro" id="IPR036291">
    <property type="entry name" value="NAD(P)-bd_dom_sf"/>
</dbReference>
<dbReference type="GO" id="GO:0016491">
    <property type="term" value="F:oxidoreductase activity"/>
    <property type="evidence" value="ECO:0007669"/>
    <property type="project" value="InterPro"/>
</dbReference>
<dbReference type="SMART" id="SM00829">
    <property type="entry name" value="PKS_ER"/>
    <property type="match status" value="1"/>
</dbReference>
<accession>A0A0D1X2R5</accession>
<feature type="domain" description="Enoyl reductase (ER)" evidence="1">
    <location>
        <begin position="13"/>
        <end position="349"/>
    </location>
</feature>
<dbReference type="PANTHER" id="PTHR11695:SF294">
    <property type="entry name" value="RETICULON-4-INTERACTING PROTEIN 1, MITOCHONDRIAL"/>
    <property type="match status" value="1"/>
</dbReference>
<dbReference type="Proteomes" id="UP000053599">
    <property type="component" value="Unassembled WGS sequence"/>
</dbReference>